<dbReference type="Gene3D" id="2.30.29.30">
    <property type="entry name" value="Pleckstrin-homology domain (PH domain)/Phosphotyrosine-binding domain (PTB)"/>
    <property type="match status" value="1"/>
</dbReference>
<feature type="domain" description="DH" evidence="4">
    <location>
        <begin position="112"/>
        <end position="302"/>
    </location>
</feature>
<dbReference type="InterPro" id="IPR011993">
    <property type="entry name" value="PH-like_dom_sf"/>
</dbReference>
<dbReference type="InterPro" id="IPR000219">
    <property type="entry name" value="DH_dom"/>
</dbReference>
<evidence type="ECO:0000256" key="2">
    <source>
        <dbReference type="ARBA" id="ARBA00022490"/>
    </source>
</evidence>
<dbReference type="GO" id="GO:0005737">
    <property type="term" value="C:cytoplasm"/>
    <property type="evidence" value="ECO:0007669"/>
    <property type="project" value="UniProtKB-SubCell"/>
</dbReference>
<dbReference type="Gene3D" id="3.40.50.10810">
    <property type="entry name" value="Tandem AAA-ATPase domain"/>
    <property type="match status" value="1"/>
</dbReference>
<dbReference type="PANTHER" id="PTHR45872:SF2">
    <property type="entry name" value="RHO GUANINE NUCLEOTIDE EXCHANGE FACTOR 2, ISOFORM D"/>
    <property type="match status" value="1"/>
</dbReference>
<dbReference type="InterPro" id="IPR014001">
    <property type="entry name" value="Helicase_ATP-bd"/>
</dbReference>
<dbReference type="Pfam" id="PF00176">
    <property type="entry name" value="SNF2-rel_dom"/>
    <property type="match status" value="1"/>
</dbReference>
<dbReference type="InterPro" id="IPR027417">
    <property type="entry name" value="P-loop_NTPase"/>
</dbReference>
<sequence length="1117" mass="124827">MSAELPRFHLSKLGALLESRNRSIRNEAVFALSQILGSPTSGHQAIAQLFSLVVQYAQSSNWEGRVAAADLFNALLVEASKNFGPEVDTEIPSLESLVSWEILKHLKPKEKKRQEVVNELYQTGKRFSLLPVLYKVFYRPMVLQRVASPHLVKLLFGNLDELLKLHAEMCQKMKRLRRPNGLYGDLGAPVEELFSGQCGAKFKATVALFCQNQQHALDALRHRYNRAKDDPFSQFLADAENNPLCRKLQLKDMIPVEMQRLVKYPLLLETVAKYTPDPSDELQKLLSGIQGAKNIVSEVNSAKRNADNVRRMEELQKKLDFSAVEKGGFFQKFDFRMHKLIYEGPLVWRQARGKTVDLHVVLLEHLLVFLTKAETGGSGGGGQSNLQLKIHEEISRSLVESLLAPAFVTLLRSTGRHEPCPHAKVLRQLCLGFAQCDELWAVPKLCQWSSPDQENRVLSLAQLESDGQQQSVQCSLFSGATKSRNCELILRHISRAFVDDIEGNCAELVNGQCCSLEALRGLRMDAPVADKEMEALLLQLDVLRIIFPFLHPPALRRRVIRERIAPGIQNLFTLLASGNPAIRFRVARFLSDIASAELCSVLKLCYGHLSLGPLSNSAFARCGAVELLARVISLLAPIALRAISDQIEEVVNAAAFAFRQLITLLPLENRSNHFLAELADPSDGNLPLANAYRDSFSLVDVLCAPSNLPRIGADQIPWLNTELRPYQSEGITWLSFLHRFGLNGILADDMGLGKTIQVLSLLAWEFGQQTRISEQQKSSTSPSAAAPSSLLLSSYAPASLIVCPRTLIDHWCNEWRTHFPHTNVRICKLSEFKSAAVQQQQQQVLMMTILVISYEELKANRQFFLSDVHRWNYLVLDEGHCIRNPNSQLFEVGEKRAFNLLYKCDLRMFELVTQTATERKTWFRLIDNQASVSRLSPVPAELFLDGTLPTVMAHPAGAGRLTPLTTKSSEDGSLQQLSSSSLDQVHVLTHPSLVNANEIVIQQPTVMDNAQPVLSMAERLRKNDRMIFASLAEKHQILAELLNDRAAATTIDDDDDNNREKGGGGISALLDRMADQMTGLAVFDLKQRNAKELAMSAIVQGNRLLECINKVCFQSEH</sequence>
<proteinExistence type="predicted"/>
<dbReference type="InterPro" id="IPR016024">
    <property type="entry name" value="ARM-type_fold"/>
</dbReference>
<dbReference type="SUPFAM" id="SSF48065">
    <property type="entry name" value="DBL homology domain (DH-domain)"/>
    <property type="match status" value="1"/>
</dbReference>
<keyword evidence="3" id="KW-0597">Phosphoprotein</keyword>
<dbReference type="SMART" id="SM00325">
    <property type="entry name" value="RhoGEF"/>
    <property type="match status" value="1"/>
</dbReference>
<dbReference type="PANTHER" id="PTHR45872">
    <property type="entry name" value="RHO GUANINE NUCLEOTIDE EXCHANGE FACTOR 2, ISOFORM D"/>
    <property type="match status" value="1"/>
</dbReference>
<dbReference type="GO" id="GO:0005524">
    <property type="term" value="F:ATP binding"/>
    <property type="evidence" value="ECO:0007669"/>
    <property type="project" value="InterPro"/>
</dbReference>
<evidence type="ECO:0000256" key="1">
    <source>
        <dbReference type="ARBA" id="ARBA00004496"/>
    </source>
</evidence>
<dbReference type="InterPro" id="IPR035899">
    <property type="entry name" value="DBL_dom_sf"/>
</dbReference>
<dbReference type="Pfam" id="PF17838">
    <property type="entry name" value="PH_16"/>
    <property type="match status" value="1"/>
</dbReference>
<reference evidence="6" key="2">
    <citation type="submission" date="2014-05" db="EMBL/GenBank/DDBJ databases">
        <title>The genome and life-stage specific transcriptomes of Globodera pallida elucidate key aspects of plant parasitism by a cyst nematode.</title>
        <authorList>
            <person name="Cotton J.A."/>
            <person name="Lilley C.J."/>
            <person name="Jones L.M."/>
            <person name="Kikuchi T."/>
            <person name="Reid A.J."/>
            <person name="Thorpe P."/>
            <person name="Tsai I.J."/>
            <person name="Beasley H."/>
            <person name="Blok V."/>
            <person name="Cock P.J.A."/>
            <person name="Van den Akker S.E."/>
            <person name="Holroyd N."/>
            <person name="Hunt M."/>
            <person name="Mantelin S."/>
            <person name="Naghra H."/>
            <person name="Pain A."/>
            <person name="Palomares-Rius J.E."/>
            <person name="Zarowiecki M."/>
            <person name="Berriman M."/>
            <person name="Jones J.T."/>
            <person name="Urwin P.E."/>
        </authorList>
    </citation>
    <scope>NUCLEOTIDE SEQUENCE [LARGE SCALE GENOMIC DNA]</scope>
    <source>
        <strain evidence="6">Lindley</strain>
    </source>
</reference>
<dbReference type="GO" id="GO:0001664">
    <property type="term" value="F:G protein-coupled receptor binding"/>
    <property type="evidence" value="ECO:0007669"/>
    <property type="project" value="TreeGrafter"/>
</dbReference>
<feature type="domain" description="Helicase ATP-binding" evidence="5">
    <location>
        <begin position="735"/>
        <end position="936"/>
    </location>
</feature>
<evidence type="ECO:0000313" key="6">
    <source>
        <dbReference type="Proteomes" id="UP000050741"/>
    </source>
</evidence>
<reference evidence="7" key="3">
    <citation type="submission" date="2016-06" db="UniProtKB">
        <authorList>
            <consortium name="WormBaseParasite"/>
        </authorList>
    </citation>
    <scope>IDENTIFICATION</scope>
</reference>
<dbReference type="Pfam" id="PF00621">
    <property type="entry name" value="RhoGEF"/>
    <property type="match status" value="1"/>
</dbReference>
<evidence type="ECO:0000259" key="4">
    <source>
        <dbReference type="PROSITE" id="PS50010"/>
    </source>
</evidence>
<evidence type="ECO:0000313" key="7">
    <source>
        <dbReference type="WBParaSite" id="GPLIN_000945200"/>
    </source>
</evidence>
<dbReference type="SUPFAM" id="SSF52540">
    <property type="entry name" value="P-loop containing nucleoside triphosphate hydrolases"/>
    <property type="match status" value="1"/>
</dbReference>
<dbReference type="AlphaFoldDB" id="A0A183C9A4"/>
<dbReference type="SMART" id="SM00487">
    <property type="entry name" value="DEXDc"/>
    <property type="match status" value="1"/>
</dbReference>
<organism evidence="6 7">
    <name type="scientific">Globodera pallida</name>
    <name type="common">Potato cyst nematode worm</name>
    <name type="synonym">Heterodera pallida</name>
    <dbReference type="NCBI Taxonomy" id="36090"/>
    <lineage>
        <taxon>Eukaryota</taxon>
        <taxon>Metazoa</taxon>
        <taxon>Ecdysozoa</taxon>
        <taxon>Nematoda</taxon>
        <taxon>Chromadorea</taxon>
        <taxon>Rhabditida</taxon>
        <taxon>Tylenchina</taxon>
        <taxon>Tylenchomorpha</taxon>
        <taxon>Tylenchoidea</taxon>
        <taxon>Heteroderidae</taxon>
        <taxon>Heteroderinae</taxon>
        <taxon>Globodera</taxon>
    </lineage>
</organism>
<dbReference type="InterPro" id="IPR000330">
    <property type="entry name" value="SNF2_N"/>
</dbReference>
<name>A0A183C9A4_GLOPA</name>
<dbReference type="CDD" id="cd00160">
    <property type="entry name" value="RhoGEF"/>
    <property type="match status" value="1"/>
</dbReference>
<dbReference type="PROSITE" id="PS51192">
    <property type="entry name" value="HELICASE_ATP_BIND_1"/>
    <property type="match status" value="1"/>
</dbReference>
<dbReference type="InterPro" id="IPR038718">
    <property type="entry name" value="SNF2-like_sf"/>
</dbReference>
<dbReference type="GO" id="GO:0005085">
    <property type="term" value="F:guanyl-nucleotide exchange factor activity"/>
    <property type="evidence" value="ECO:0007669"/>
    <property type="project" value="InterPro"/>
</dbReference>
<dbReference type="InterPro" id="IPR011989">
    <property type="entry name" value="ARM-like"/>
</dbReference>
<dbReference type="SUPFAM" id="SSF48371">
    <property type="entry name" value="ARM repeat"/>
    <property type="match status" value="1"/>
</dbReference>
<reference evidence="6" key="1">
    <citation type="submission" date="2013-12" db="EMBL/GenBank/DDBJ databases">
        <authorList>
            <person name="Aslett M."/>
        </authorList>
    </citation>
    <scope>NUCLEOTIDE SEQUENCE [LARGE SCALE GENOMIC DNA]</scope>
    <source>
        <strain evidence="6">Lindley</strain>
    </source>
</reference>
<dbReference type="Proteomes" id="UP000050741">
    <property type="component" value="Unassembled WGS sequence"/>
</dbReference>
<dbReference type="SUPFAM" id="SSF50729">
    <property type="entry name" value="PH domain-like"/>
    <property type="match status" value="1"/>
</dbReference>
<dbReference type="Gene3D" id="1.25.10.10">
    <property type="entry name" value="Leucine-rich Repeat Variant"/>
    <property type="match status" value="1"/>
</dbReference>
<dbReference type="PROSITE" id="PS50010">
    <property type="entry name" value="DH_2"/>
    <property type="match status" value="1"/>
</dbReference>
<protein>
    <submittedName>
        <fullName evidence="7">DH domain-containing protein</fullName>
    </submittedName>
</protein>
<keyword evidence="2" id="KW-0963">Cytoplasm</keyword>
<dbReference type="InterPro" id="IPR041020">
    <property type="entry name" value="PH_16"/>
</dbReference>
<comment type="subcellular location">
    <subcellularLocation>
        <location evidence="1">Cytoplasm</location>
    </subcellularLocation>
</comment>
<evidence type="ECO:0000259" key="5">
    <source>
        <dbReference type="PROSITE" id="PS51192"/>
    </source>
</evidence>
<dbReference type="Gene3D" id="1.20.900.10">
    <property type="entry name" value="Dbl homology (DH) domain"/>
    <property type="match status" value="1"/>
</dbReference>
<dbReference type="WBParaSite" id="GPLIN_000945200">
    <property type="protein sequence ID" value="GPLIN_000945200"/>
    <property type="gene ID" value="GPLIN_000945200"/>
</dbReference>
<evidence type="ECO:0000256" key="3">
    <source>
        <dbReference type="ARBA" id="ARBA00022553"/>
    </source>
</evidence>
<accession>A0A183C9A4</accession>
<keyword evidence="6" id="KW-1185">Reference proteome</keyword>
<dbReference type="GO" id="GO:0007186">
    <property type="term" value="P:G protein-coupled receptor signaling pathway"/>
    <property type="evidence" value="ECO:0007669"/>
    <property type="project" value="TreeGrafter"/>
</dbReference>